<dbReference type="Proteomes" id="UP001418222">
    <property type="component" value="Unassembled WGS sequence"/>
</dbReference>
<sequence>MDLLFDSFITGGSRGWTSAMASHASLEKMQRRQSYRNLWHTRLMSSVRADFPSVVSDDSKYHAEAIQIMLVHGARHNCVARHPIKTWALLIADPIYLPVNCQPEVGQRLSISHAHRSWPASACTASPVGRLLHCHRLLLPSSSSTAVACVVGFIDYSIACCCFSRRRRRPSLLFLTASSSSPDGFASVVVFSRRRRPSLLLPTALLPIDADACSSVLLLCCSRATPPRFSSAPLLAVCDNSGLPPPLSAWWILAAAAHERLLLPAWVGLTASSSDLFLTSMNSLLLFLELATSSSNDLFSRLLQTRRLV</sequence>
<comment type="caution">
    <text evidence="1">The sequence shown here is derived from an EMBL/GenBank/DDBJ whole genome shotgun (WGS) entry which is preliminary data.</text>
</comment>
<name>A0AAP0G8V9_9ASPA</name>
<protein>
    <submittedName>
        <fullName evidence="1">Uncharacterized protein</fullName>
    </submittedName>
</protein>
<evidence type="ECO:0000313" key="1">
    <source>
        <dbReference type="EMBL" id="KAK8944722.1"/>
    </source>
</evidence>
<reference evidence="1 2" key="1">
    <citation type="journal article" date="2022" name="Nat. Plants">
        <title>Genomes of leafy and leafless Platanthera orchids illuminate the evolution of mycoheterotrophy.</title>
        <authorList>
            <person name="Li M.H."/>
            <person name="Liu K.W."/>
            <person name="Li Z."/>
            <person name="Lu H.C."/>
            <person name="Ye Q.L."/>
            <person name="Zhang D."/>
            <person name="Wang J.Y."/>
            <person name="Li Y.F."/>
            <person name="Zhong Z.M."/>
            <person name="Liu X."/>
            <person name="Yu X."/>
            <person name="Liu D.K."/>
            <person name="Tu X.D."/>
            <person name="Liu B."/>
            <person name="Hao Y."/>
            <person name="Liao X.Y."/>
            <person name="Jiang Y.T."/>
            <person name="Sun W.H."/>
            <person name="Chen J."/>
            <person name="Chen Y.Q."/>
            <person name="Ai Y."/>
            <person name="Zhai J.W."/>
            <person name="Wu S.S."/>
            <person name="Zhou Z."/>
            <person name="Hsiao Y.Y."/>
            <person name="Wu W.L."/>
            <person name="Chen Y.Y."/>
            <person name="Lin Y.F."/>
            <person name="Hsu J.L."/>
            <person name="Li C.Y."/>
            <person name="Wang Z.W."/>
            <person name="Zhao X."/>
            <person name="Zhong W.Y."/>
            <person name="Ma X.K."/>
            <person name="Ma L."/>
            <person name="Huang J."/>
            <person name="Chen G.Z."/>
            <person name="Huang M.Z."/>
            <person name="Huang L."/>
            <person name="Peng D.H."/>
            <person name="Luo Y.B."/>
            <person name="Zou S.Q."/>
            <person name="Chen S.P."/>
            <person name="Lan S."/>
            <person name="Tsai W.C."/>
            <person name="Van de Peer Y."/>
            <person name="Liu Z.J."/>
        </authorList>
    </citation>
    <scope>NUCLEOTIDE SEQUENCE [LARGE SCALE GENOMIC DNA]</scope>
    <source>
        <strain evidence="1">Lor287</strain>
    </source>
</reference>
<accession>A0AAP0G8V9</accession>
<gene>
    <name evidence="1" type="ORF">KSP39_PZI007634</name>
</gene>
<dbReference type="AlphaFoldDB" id="A0AAP0G8V9"/>
<evidence type="ECO:0000313" key="2">
    <source>
        <dbReference type="Proteomes" id="UP001418222"/>
    </source>
</evidence>
<dbReference type="EMBL" id="JBBWWQ010000006">
    <property type="protein sequence ID" value="KAK8944722.1"/>
    <property type="molecule type" value="Genomic_DNA"/>
</dbReference>
<keyword evidence="2" id="KW-1185">Reference proteome</keyword>
<proteinExistence type="predicted"/>
<organism evidence="1 2">
    <name type="scientific">Platanthera zijinensis</name>
    <dbReference type="NCBI Taxonomy" id="2320716"/>
    <lineage>
        <taxon>Eukaryota</taxon>
        <taxon>Viridiplantae</taxon>
        <taxon>Streptophyta</taxon>
        <taxon>Embryophyta</taxon>
        <taxon>Tracheophyta</taxon>
        <taxon>Spermatophyta</taxon>
        <taxon>Magnoliopsida</taxon>
        <taxon>Liliopsida</taxon>
        <taxon>Asparagales</taxon>
        <taxon>Orchidaceae</taxon>
        <taxon>Orchidoideae</taxon>
        <taxon>Orchideae</taxon>
        <taxon>Orchidinae</taxon>
        <taxon>Platanthera</taxon>
    </lineage>
</organism>